<dbReference type="EMBL" id="FLOB01000003">
    <property type="protein sequence ID" value="SBS29711.1"/>
    <property type="molecule type" value="Genomic_DNA"/>
</dbReference>
<dbReference type="Pfam" id="PF07209">
    <property type="entry name" value="DUF1415"/>
    <property type="match status" value="1"/>
</dbReference>
<dbReference type="InterPro" id="IPR009858">
    <property type="entry name" value="DUF1415"/>
</dbReference>
<keyword evidence="2" id="KW-1185">Reference proteome</keyword>
<dbReference type="STRING" id="1792290.MSP8886_01582"/>
<organism evidence="1 2">
    <name type="scientific">Marinomonas spartinae</name>
    <dbReference type="NCBI Taxonomy" id="1792290"/>
    <lineage>
        <taxon>Bacteria</taxon>
        <taxon>Pseudomonadati</taxon>
        <taxon>Pseudomonadota</taxon>
        <taxon>Gammaproteobacteria</taxon>
        <taxon>Oceanospirillales</taxon>
        <taxon>Oceanospirillaceae</taxon>
        <taxon>Marinomonas</taxon>
    </lineage>
</organism>
<evidence type="ECO:0000313" key="2">
    <source>
        <dbReference type="Proteomes" id="UP000092544"/>
    </source>
</evidence>
<dbReference type="Proteomes" id="UP000092544">
    <property type="component" value="Unassembled WGS sequence"/>
</dbReference>
<gene>
    <name evidence="1" type="ORF">MSP8886_01582</name>
</gene>
<reference evidence="1 2" key="1">
    <citation type="submission" date="2016-06" db="EMBL/GenBank/DDBJ databases">
        <authorList>
            <person name="Kjaerup R.B."/>
            <person name="Dalgaard T.S."/>
            <person name="Juul-Madsen H.R."/>
        </authorList>
    </citation>
    <scope>NUCLEOTIDE SEQUENCE [LARGE SCALE GENOMIC DNA]</scope>
    <source>
        <strain evidence="1 2">CECT 8886</strain>
    </source>
</reference>
<dbReference type="AlphaFoldDB" id="A0A1A8TDA4"/>
<name>A0A1A8TDA4_9GAMM</name>
<evidence type="ECO:0008006" key="3">
    <source>
        <dbReference type="Google" id="ProtNLM"/>
    </source>
</evidence>
<evidence type="ECO:0000313" key="1">
    <source>
        <dbReference type="EMBL" id="SBS29711.1"/>
    </source>
</evidence>
<sequence length="196" mass="22664">MKKTLERNKSGMQLSDELVTTQTMKWVKDFIVGFNICPFAKREVERESVRVVVLRSKKMQVALEELMAEVQWLDEHPETETTLLVFPTLFSDFYRYLDFVDMAENLMFEQECEGVYQLATFHPDYCFSGTEPNDVSNYTNRSPYPMLHLLREASVDKAIAFYGDTDVIPEQNIEKMDELGKDRLEAILSASMTAGD</sequence>
<protein>
    <recommendedName>
        <fullName evidence="3">DUF1415 domain-containing protein</fullName>
    </recommendedName>
</protein>
<accession>A0A1A8TDA4</accession>
<proteinExistence type="predicted"/>